<organism evidence="7 8">
    <name type="scientific">Dictyoglomus turgidum (strain DSM 6724 / Z-1310)</name>
    <dbReference type="NCBI Taxonomy" id="515635"/>
    <lineage>
        <taxon>Bacteria</taxon>
        <taxon>Pseudomonadati</taxon>
        <taxon>Dictyoglomota</taxon>
        <taxon>Dictyoglomia</taxon>
        <taxon>Dictyoglomales</taxon>
        <taxon>Dictyoglomaceae</taxon>
        <taxon>Dictyoglomus</taxon>
    </lineage>
</organism>
<dbReference type="eggNOG" id="COG1145">
    <property type="taxonomic scope" value="Bacteria"/>
</dbReference>
<dbReference type="Gene3D" id="3.40.950.10">
    <property type="entry name" value="Fe-only Hydrogenase (Larger Subunit), Chain L, domain 3"/>
    <property type="match status" value="1"/>
</dbReference>
<dbReference type="SUPFAM" id="SSF54862">
    <property type="entry name" value="4Fe-4S ferredoxins"/>
    <property type="match status" value="1"/>
</dbReference>
<dbReference type="GO" id="GO:0046872">
    <property type="term" value="F:metal ion binding"/>
    <property type="evidence" value="ECO:0007669"/>
    <property type="project" value="UniProtKB-KW"/>
</dbReference>
<dbReference type="InterPro" id="IPR007202">
    <property type="entry name" value="4Fe-4S_dom"/>
</dbReference>
<dbReference type="FunFam" id="3.30.70.20:FF:000051">
    <property type="entry name" value="Periplasmic [Fe] hydrogenase"/>
    <property type="match status" value="1"/>
</dbReference>
<dbReference type="GO" id="GO:0051539">
    <property type="term" value="F:4 iron, 4 sulfur cluster binding"/>
    <property type="evidence" value="ECO:0007669"/>
    <property type="project" value="UniProtKB-KW"/>
</dbReference>
<keyword evidence="1" id="KW-0004">4Fe-4S</keyword>
<dbReference type="PROSITE" id="PS00198">
    <property type="entry name" value="4FE4S_FER_1"/>
    <property type="match status" value="1"/>
</dbReference>
<dbReference type="AlphaFoldDB" id="B8DZB3"/>
<dbReference type="STRING" id="515635.Dtur_0556"/>
<dbReference type="HOGENOM" id="CLU_027268_0_0_0"/>
<dbReference type="SUPFAM" id="SSF53920">
    <property type="entry name" value="Fe-only hydrogenase"/>
    <property type="match status" value="1"/>
</dbReference>
<name>B8DZB3_DICTD</name>
<dbReference type="Proteomes" id="UP000007719">
    <property type="component" value="Chromosome"/>
</dbReference>
<dbReference type="Pfam" id="PF13237">
    <property type="entry name" value="Fer4_10"/>
    <property type="match status" value="1"/>
</dbReference>
<dbReference type="RefSeq" id="WP_012582931.1">
    <property type="nucleotide sequence ID" value="NC_011661.1"/>
</dbReference>
<dbReference type="PATRIC" id="fig|515635.4.peg.592"/>
<feature type="domain" description="4Fe-4S ferredoxin-type" evidence="5">
    <location>
        <begin position="32"/>
        <end position="61"/>
    </location>
</feature>
<dbReference type="InterPro" id="IPR017900">
    <property type="entry name" value="4Fe4S_Fe_S_CS"/>
</dbReference>
<feature type="domain" description="4Fe-4S" evidence="6">
    <location>
        <begin position="341"/>
        <end position="402"/>
    </location>
</feature>
<keyword evidence="8" id="KW-1185">Reference proteome</keyword>
<keyword evidence="3" id="KW-0408">Iron</keyword>
<dbReference type="InParanoid" id="B8DZB3"/>
<dbReference type="InterPro" id="IPR004108">
    <property type="entry name" value="Fe_hydrogenase_lsu_C"/>
</dbReference>
<dbReference type="Gene3D" id="1.10.15.40">
    <property type="entry name" value="Electron transport complex subunit B, putative Fe-S cluster"/>
    <property type="match status" value="1"/>
</dbReference>
<evidence type="ECO:0000256" key="2">
    <source>
        <dbReference type="ARBA" id="ARBA00022723"/>
    </source>
</evidence>
<dbReference type="eggNOG" id="COG4624">
    <property type="taxonomic scope" value="Bacteria"/>
</dbReference>
<dbReference type="PANTHER" id="PTHR24960">
    <property type="entry name" value="PHOTOSYSTEM I IRON-SULFUR CENTER-RELATED"/>
    <property type="match status" value="1"/>
</dbReference>
<dbReference type="Pfam" id="PF02906">
    <property type="entry name" value="Fe_hyd_lg_C"/>
    <property type="match status" value="1"/>
</dbReference>
<reference evidence="8" key="1">
    <citation type="journal article" date="2016" name="Front. Microbiol.">
        <title>The complete genome sequence of hyperthermophile Dictyoglomus turgidum DSM 6724 reveals a specialized carbohydrate fermentor.</title>
        <authorList>
            <person name="Brumm P.J."/>
            <person name="Gowda K."/>
            <person name="Robb F.T."/>
            <person name="Mead D.A."/>
        </authorList>
    </citation>
    <scope>NUCLEOTIDE SEQUENCE [LARGE SCALE GENOMIC DNA]</scope>
    <source>
        <strain evidence="8">DSM 6724 / Z-1310</strain>
    </source>
</reference>
<evidence type="ECO:0000313" key="8">
    <source>
        <dbReference type="Proteomes" id="UP000007719"/>
    </source>
</evidence>
<dbReference type="Gene3D" id="3.30.70.20">
    <property type="match status" value="1"/>
</dbReference>
<sequence>MKKLILTQEISCQYCYKCLRNCPVKSIMFNKGKSYVIDDECVLCGVCIEVCPQKARTYVKSTHLLENFKGKPFLVSIAPSFFAHFDEPFKVITFLKNFGAAVVQETAVGADIVSYYYKKFIQGKNKTVITTACPVVFELAEKYYPDVIPYLIPFLSPMNAHALFMKKYFGDFPVIYLGPCIAKKRDGENYVDLVLTYEELSLYMERSGINITELEESLPTPPYPERGRIYPVSGGINSTLDGSWENYLVVEGIENIIKVFENISSYGEGFVIEASSCFGGCINGPAIRKDIGILEKRKRILSYMEKLKEINGEIIKPELINLDLKRNFSSQKKIIEIPEERIRKVLREMGKDNPKKELNCGACGYPSCRDKAIAVILGKAEKEMCITYLIDKVSSVSSAIIEEFPNIVIIYKDGKPIYLNPAGEDFFLNKEALLGFIIDEIEEGKNPLEIYIDNEEYYFFVKKFNLPDDNGKVALLLDITNEKKREDELNKLKKESAERIEELINRQMLLAQEIASLLGESIAETKSHFAQFRKVLEEDAHL</sequence>
<dbReference type="EMBL" id="CP001251">
    <property type="protein sequence ID" value="ACK41846.1"/>
    <property type="molecule type" value="Genomic_DNA"/>
</dbReference>
<evidence type="ECO:0000259" key="6">
    <source>
        <dbReference type="PROSITE" id="PS51656"/>
    </source>
</evidence>
<evidence type="ECO:0000259" key="5">
    <source>
        <dbReference type="PROSITE" id="PS51379"/>
    </source>
</evidence>
<gene>
    <name evidence="7" type="ordered locus">Dtur_0556</name>
</gene>
<dbReference type="InterPro" id="IPR050157">
    <property type="entry name" value="PSI_iron-sulfur_center"/>
</dbReference>
<dbReference type="OrthoDB" id="9798098at2"/>
<dbReference type="EnsemblBacteria" id="ACK41846">
    <property type="protein sequence ID" value="ACK41846"/>
    <property type="gene ID" value="Dtur_0556"/>
</dbReference>
<dbReference type="InterPro" id="IPR017896">
    <property type="entry name" value="4Fe4S_Fe-S-bd"/>
</dbReference>
<dbReference type="PROSITE" id="PS51656">
    <property type="entry name" value="4FE4S"/>
    <property type="match status" value="1"/>
</dbReference>
<dbReference type="InterPro" id="IPR009016">
    <property type="entry name" value="Fe_hydrogenase"/>
</dbReference>
<dbReference type="Pfam" id="PF04060">
    <property type="entry name" value="FeS"/>
    <property type="match status" value="1"/>
</dbReference>
<evidence type="ECO:0000256" key="4">
    <source>
        <dbReference type="ARBA" id="ARBA00023014"/>
    </source>
</evidence>
<keyword evidence="2" id="KW-0479">Metal-binding</keyword>
<proteinExistence type="predicted"/>
<protein>
    <submittedName>
        <fullName evidence="7">4Fe-4S ferredoxin iron-sulfur binding domain protein</fullName>
    </submittedName>
</protein>
<dbReference type="PROSITE" id="PS51379">
    <property type="entry name" value="4FE4S_FER_2"/>
    <property type="match status" value="1"/>
</dbReference>
<evidence type="ECO:0000256" key="3">
    <source>
        <dbReference type="ARBA" id="ARBA00023004"/>
    </source>
</evidence>
<evidence type="ECO:0000256" key="1">
    <source>
        <dbReference type="ARBA" id="ARBA00022485"/>
    </source>
</evidence>
<evidence type="ECO:0000313" key="7">
    <source>
        <dbReference type="EMBL" id="ACK41846.1"/>
    </source>
</evidence>
<accession>B8DZB3</accession>
<dbReference type="KEGG" id="dtu:Dtur_0556"/>
<keyword evidence="4" id="KW-0411">Iron-sulfur</keyword>
<dbReference type="PANTHER" id="PTHR24960:SF79">
    <property type="entry name" value="PHOTOSYSTEM I IRON-SULFUR CENTER"/>
    <property type="match status" value="1"/>
</dbReference>